<dbReference type="Proteomes" id="UP000540423">
    <property type="component" value="Unassembled WGS sequence"/>
</dbReference>
<dbReference type="PROSITE" id="PS51318">
    <property type="entry name" value="TAT"/>
    <property type="match status" value="1"/>
</dbReference>
<feature type="domain" description="SGNH hydrolase-type esterase" evidence="4">
    <location>
        <begin position="38"/>
        <end position="274"/>
    </location>
</feature>
<sequence length="290" mass="30214">MSRRRARSGLAALGAAAVLVGGATAPAGATRAERYVSLGDSYTSAPGVPTQVDANCGRSNNNYPSLTARKLPMASFRDVSCGGATTVEMWKAQGTNPPQLDALTRHTTLVTLQIGGNDIGFGEIIATCARLSYTDPTGAPCTAHYTAGGTDVLARRIAAAAPRVHKVIKAIHQRAPRAKVYVLGYPAIAPDKGTGCWPSLPTAAGDVAYSRATAKRLNGMLRIVATLSRATYVDTYKPSIGHDACQAPADRWVEPLVPASPAAPFHPNAAGEQAMADALLKHLARPGRGH</sequence>
<reference evidence="5 6" key="1">
    <citation type="submission" date="2020-08" db="EMBL/GenBank/DDBJ databases">
        <title>Genomic Encyclopedia of Type Strains, Phase IV (KMG-IV): sequencing the most valuable type-strain genomes for metagenomic binning, comparative biology and taxonomic classification.</title>
        <authorList>
            <person name="Goeker M."/>
        </authorList>
    </citation>
    <scope>NUCLEOTIDE SEQUENCE [LARGE SCALE GENOMIC DNA]</scope>
    <source>
        <strain evidence="5 6">DSM 40141</strain>
    </source>
</reference>
<dbReference type="PANTHER" id="PTHR37981">
    <property type="entry name" value="LIPASE 2"/>
    <property type="match status" value="1"/>
</dbReference>
<keyword evidence="2" id="KW-1015">Disulfide bond</keyword>
<feature type="chain" id="PRO_5038910583" evidence="3">
    <location>
        <begin position="26"/>
        <end position="290"/>
    </location>
</feature>
<feature type="disulfide bond" evidence="2">
    <location>
        <begin position="128"/>
        <end position="141"/>
    </location>
</feature>
<evidence type="ECO:0000256" key="1">
    <source>
        <dbReference type="PIRSR" id="PIRSR637460-1"/>
    </source>
</evidence>
<dbReference type="Pfam" id="PF13472">
    <property type="entry name" value="Lipase_GDSL_2"/>
    <property type="match status" value="1"/>
</dbReference>
<dbReference type="Gene3D" id="3.40.50.1110">
    <property type="entry name" value="SGNH hydrolase"/>
    <property type="match status" value="1"/>
</dbReference>
<evidence type="ECO:0000313" key="5">
    <source>
        <dbReference type="EMBL" id="MBB6438682.1"/>
    </source>
</evidence>
<accession>A0A7X0HLP0</accession>
<evidence type="ECO:0000256" key="3">
    <source>
        <dbReference type="SAM" id="SignalP"/>
    </source>
</evidence>
<feature type="disulfide bond" evidence="2">
    <location>
        <begin position="196"/>
        <end position="245"/>
    </location>
</feature>
<dbReference type="InterPro" id="IPR006311">
    <property type="entry name" value="TAT_signal"/>
</dbReference>
<organism evidence="5 6">
    <name type="scientific">Streptomyces candidus</name>
    <dbReference type="NCBI Taxonomy" id="67283"/>
    <lineage>
        <taxon>Bacteria</taxon>
        <taxon>Bacillati</taxon>
        <taxon>Actinomycetota</taxon>
        <taxon>Actinomycetes</taxon>
        <taxon>Kitasatosporales</taxon>
        <taxon>Streptomycetaceae</taxon>
        <taxon>Streptomyces</taxon>
    </lineage>
</organism>
<dbReference type="AlphaFoldDB" id="A0A7X0HLP0"/>
<dbReference type="GO" id="GO:0004806">
    <property type="term" value="F:triacylglycerol lipase activity"/>
    <property type="evidence" value="ECO:0007669"/>
    <property type="project" value="TreeGrafter"/>
</dbReference>
<dbReference type="EMBL" id="JACHEM010000014">
    <property type="protein sequence ID" value="MBB6438682.1"/>
    <property type="molecule type" value="Genomic_DNA"/>
</dbReference>
<dbReference type="RefSeq" id="WP_185034970.1">
    <property type="nucleotide sequence ID" value="NZ_BNBN01000006.1"/>
</dbReference>
<comment type="caution">
    <text evidence="5">The sequence shown here is derived from an EMBL/GenBank/DDBJ whole genome shotgun (WGS) entry which is preliminary data.</text>
</comment>
<evidence type="ECO:0000259" key="4">
    <source>
        <dbReference type="Pfam" id="PF13472"/>
    </source>
</evidence>
<dbReference type="InterPro" id="IPR013830">
    <property type="entry name" value="SGNH_hydro"/>
</dbReference>
<gene>
    <name evidence="5" type="ORF">HNQ79_005194</name>
</gene>
<evidence type="ECO:0000256" key="2">
    <source>
        <dbReference type="PIRSR" id="PIRSR637460-2"/>
    </source>
</evidence>
<dbReference type="InterPro" id="IPR036514">
    <property type="entry name" value="SGNH_hydro_sf"/>
</dbReference>
<dbReference type="PANTHER" id="PTHR37981:SF1">
    <property type="entry name" value="SGNH HYDROLASE-TYPE ESTERASE DOMAIN-CONTAINING PROTEIN"/>
    <property type="match status" value="1"/>
</dbReference>
<protein>
    <submittedName>
        <fullName evidence="5">Lysophospholipase L1-like esterase</fullName>
    </submittedName>
</protein>
<feature type="signal peptide" evidence="3">
    <location>
        <begin position="1"/>
        <end position="25"/>
    </location>
</feature>
<evidence type="ECO:0000313" key="6">
    <source>
        <dbReference type="Proteomes" id="UP000540423"/>
    </source>
</evidence>
<keyword evidence="6" id="KW-1185">Reference proteome</keyword>
<feature type="disulfide bond" evidence="2">
    <location>
        <begin position="56"/>
        <end position="81"/>
    </location>
</feature>
<proteinExistence type="predicted"/>
<feature type="active site" description="Nucleophile" evidence="1">
    <location>
        <position position="41"/>
    </location>
</feature>
<dbReference type="SUPFAM" id="SSF52266">
    <property type="entry name" value="SGNH hydrolase"/>
    <property type="match status" value="1"/>
</dbReference>
<dbReference type="InterPro" id="IPR037460">
    <property type="entry name" value="SEST-like"/>
</dbReference>
<dbReference type="GO" id="GO:0019433">
    <property type="term" value="P:triglyceride catabolic process"/>
    <property type="evidence" value="ECO:0007669"/>
    <property type="project" value="TreeGrafter"/>
</dbReference>
<name>A0A7X0HLP0_9ACTN</name>
<keyword evidence="3" id="KW-0732">Signal</keyword>
<dbReference type="CDD" id="cd01823">
    <property type="entry name" value="SEST_like"/>
    <property type="match status" value="1"/>
</dbReference>
<feature type="active site" evidence="1">
    <location>
        <position position="266"/>
    </location>
</feature>